<sequence length="322" mass="36997">MINNKISAIVTTYNRGEVLSDCVGAMASQIFRPIEIVIVDDGSTDNTCEIVKQLQSELDISIKYIRQSNAGPSEARNAGFDAAIGDYVACCDDDDLWHPQHLEWVNDAINLFPDARVFSGYIGRDFSEKSLVKSNNKHYFSTYVKVPNTTILYRKKQLLKAPFYTPCFSTVVIHSDIIRKIRVDKDLQCREDIDFFWRISEVTDIVLDERIHAMALQLPISHMSVAADADENLQLELQIKRGYWGVLLMQKTVDRYPDNRVFKKLLAQDYLGYAHYLYIARRDKEARFNLVKSIKSALIFNQIKLILRMLFAIRPNASSVLR</sequence>
<dbReference type="InterPro" id="IPR001173">
    <property type="entry name" value="Glyco_trans_2-like"/>
</dbReference>
<evidence type="ECO:0000313" key="3">
    <source>
        <dbReference type="Proteomes" id="UP000185999"/>
    </source>
</evidence>
<dbReference type="EMBL" id="FTOE01000001">
    <property type="protein sequence ID" value="SIS47760.1"/>
    <property type="molecule type" value="Genomic_DNA"/>
</dbReference>
<feature type="domain" description="Glycosyltransferase 2-like" evidence="1">
    <location>
        <begin position="7"/>
        <end position="144"/>
    </location>
</feature>
<proteinExistence type="predicted"/>
<dbReference type="RefSeq" id="WP_054343157.1">
    <property type="nucleotide sequence ID" value="NZ_FTOE01000001.1"/>
</dbReference>
<dbReference type="OrthoDB" id="9801954at2"/>
<evidence type="ECO:0000259" key="1">
    <source>
        <dbReference type="Pfam" id="PF00535"/>
    </source>
</evidence>
<dbReference type="Proteomes" id="UP000185999">
    <property type="component" value="Unassembled WGS sequence"/>
</dbReference>
<dbReference type="SUPFAM" id="SSF53448">
    <property type="entry name" value="Nucleotide-diphospho-sugar transferases"/>
    <property type="match status" value="1"/>
</dbReference>
<dbReference type="PANTHER" id="PTHR22916">
    <property type="entry name" value="GLYCOSYLTRANSFERASE"/>
    <property type="match status" value="1"/>
</dbReference>
<dbReference type="STRING" id="619304.SAMN05421760_1011034"/>
<dbReference type="AlphaFoldDB" id="A0A1N7JEM9"/>
<keyword evidence="3" id="KW-1185">Reference proteome</keyword>
<protein>
    <submittedName>
        <fullName evidence="2">Glycosyltransferase involved in cell wall bisynthesis</fullName>
    </submittedName>
</protein>
<dbReference type="InterPro" id="IPR029044">
    <property type="entry name" value="Nucleotide-diphossugar_trans"/>
</dbReference>
<gene>
    <name evidence="2" type="ORF">SAMN05421760_1011034</name>
</gene>
<dbReference type="PANTHER" id="PTHR22916:SF3">
    <property type="entry name" value="UDP-GLCNAC:BETAGAL BETA-1,3-N-ACETYLGLUCOSAMINYLTRANSFERASE-LIKE PROTEIN 1"/>
    <property type="match status" value="1"/>
</dbReference>
<reference evidence="3" key="1">
    <citation type="submission" date="2017-01" db="EMBL/GenBank/DDBJ databases">
        <authorList>
            <person name="Varghese N."/>
            <person name="Submissions S."/>
        </authorList>
    </citation>
    <scope>NUCLEOTIDE SEQUENCE [LARGE SCALE GENOMIC DNA]</scope>
    <source>
        <strain evidence="3">DSM 22306</strain>
    </source>
</reference>
<dbReference type="CDD" id="cd00761">
    <property type="entry name" value="Glyco_tranf_GTA_type"/>
    <property type="match status" value="1"/>
</dbReference>
<organism evidence="2 3">
    <name type="scientific">Neptunomonas antarctica</name>
    <dbReference type="NCBI Taxonomy" id="619304"/>
    <lineage>
        <taxon>Bacteria</taxon>
        <taxon>Pseudomonadati</taxon>
        <taxon>Pseudomonadota</taxon>
        <taxon>Gammaproteobacteria</taxon>
        <taxon>Oceanospirillales</taxon>
        <taxon>Oceanospirillaceae</taxon>
        <taxon>Neptunomonas</taxon>
    </lineage>
</organism>
<accession>A0A1N7JEM9</accession>
<keyword evidence="2" id="KW-0808">Transferase</keyword>
<dbReference type="GO" id="GO:0016758">
    <property type="term" value="F:hexosyltransferase activity"/>
    <property type="evidence" value="ECO:0007669"/>
    <property type="project" value="UniProtKB-ARBA"/>
</dbReference>
<dbReference type="Gene3D" id="3.90.550.10">
    <property type="entry name" value="Spore Coat Polysaccharide Biosynthesis Protein SpsA, Chain A"/>
    <property type="match status" value="1"/>
</dbReference>
<evidence type="ECO:0000313" key="2">
    <source>
        <dbReference type="EMBL" id="SIS47760.1"/>
    </source>
</evidence>
<dbReference type="Pfam" id="PF00535">
    <property type="entry name" value="Glycos_transf_2"/>
    <property type="match status" value="1"/>
</dbReference>
<name>A0A1N7JEM9_9GAMM</name>